<evidence type="ECO:0000256" key="9">
    <source>
        <dbReference type="ARBA" id="ARBA00023306"/>
    </source>
</evidence>
<proteinExistence type="inferred from homology"/>
<comment type="similarity">
    <text evidence="2">Belongs to the HAUS1 family.</text>
</comment>
<evidence type="ECO:0000256" key="10">
    <source>
        <dbReference type="SAM" id="Coils"/>
    </source>
</evidence>
<reference evidence="11" key="1">
    <citation type="journal article" date="2020" name="bioRxiv">
        <title>Comparative genomics of Chlamydomonas.</title>
        <authorList>
            <person name="Craig R.J."/>
            <person name="Hasan A.R."/>
            <person name="Ness R.W."/>
            <person name="Keightley P.D."/>
        </authorList>
    </citation>
    <scope>NUCLEOTIDE SEQUENCE</scope>
    <source>
        <strain evidence="11">CCAP 11/70</strain>
    </source>
</reference>
<evidence type="ECO:0000313" key="11">
    <source>
        <dbReference type="EMBL" id="KAG2481912.1"/>
    </source>
</evidence>
<evidence type="ECO:0000256" key="5">
    <source>
        <dbReference type="ARBA" id="ARBA00022701"/>
    </source>
</evidence>
<evidence type="ECO:0000256" key="1">
    <source>
        <dbReference type="ARBA" id="ARBA00004186"/>
    </source>
</evidence>
<dbReference type="GO" id="GO:0070652">
    <property type="term" value="C:HAUS complex"/>
    <property type="evidence" value="ECO:0007669"/>
    <property type="project" value="InterPro"/>
</dbReference>
<keyword evidence="5" id="KW-0493">Microtubule</keyword>
<dbReference type="GO" id="GO:0051301">
    <property type="term" value="P:cell division"/>
    <property type="evidence" value="ECO:0007669"/>
    <property type="project" value="UniProtKB-KW"/>
</dbReference>
<evidence type="ECO:0000256" key="4">
    <source>
        <dbReference type="ARBA" id="ARBA00022618"/>
    </source>
</evidence>
<dbReference type="EMBL" id="JAEHOE010000344">
    <property type="protein sequence ID" value="KAG2481912.1"/>
    <property type="molecule type" value="Genomic_DNA"/>
</dbReference>
<dbReference type="InterPro" id="IPR026243">
    <property type="entry name" value="HAUS1"/>
</dbReference>
<evidence type="ECO:0000256" key="3">
    <source>
        <dbReference type="ARBA" id="ARBA00022490"/>
    </source>
</evidence>
<evidence type="ECO:0000256" key="7">
    <source>
        <dbReference type="ARBA" id="ARBA00023054"/>
    </source>
</evidence>
<feature type="non-terminal residue" evidence="11">
    <location>
        <position position="1"/>
    </location>
</feature>
<comment type="caution">
    <text evidence="11">The sequence shown here is derived from an EMBL/GenBank/DDBJ whole genome shotgun (WGS) entry which is preliminary data.</text>
</comment>
<dbReference type="GO" id="GO:0005829">
    <property type="term" value="C:cytosol"/>
    <property type="evidence" value="ECO:0007669"/>
    <property type="project" value="TreeGrafter"/>
</dbReference>
<dbReference type="PANTHER" id="PTHR31570">
    <property type="entry name" value="HAUS AUGMIN-LIKE COMPLEX SUBUNIT 1"/>
    <property type="match status" value="1"/>
</dbReference>
<name>A0A835XF99_9CHLO</name>
<evidence type="ECO:0000256" key="2">
    <source>
        <dbReference type="ARBA" id="ARBA00005479"/>
    </source>
</evidence>
<keyword evidence="6" id="KW-0498">Mitosis</keyword>
<keyword evidence="7 10" id="KW-0175">Coiled coil</keyword>
<keyword evidence="4" id="KW-0132">Cell division</keyword>
<keyword evidence="3" id="KW-0963">Cytoplasm</keyword>
<accession>A0A835XF99</accession>
<dbReference type="GO" id="GO:0051225">
    <property type="term" value="P:spindle assembly"/>
    <property type="evidence" value="ECO:0007669"/>
    <property type="project" value="InterPro"/>
</dbReference>
<evidence type="ECO:0000256" key="6">
    <source>
        <dbReference type="ARBA" id="ARBA00022776"/>
    </source>
</evidence>
<keyword evidence="9" id="KW-0131">Cell cycle</keyword>
<dbReference type="OrthoDB" id="544939at2759"/>
<keyword evidence="8" id="KW-0206">Cytoskeleton</keyword>
<dbReference type="PANTHER" id="PTHR31570:SF1">
    <property type="entry name" value="HAUS AUGMIN-LIKE COMPLEX SUBUNIT 1"/>
    <property type="match status" value="1"/>
</dbReference>
<dbReference type="GO" id="GO:0005874">
    <property type="term" value="C:microtubule"/>
    <property type="evidence" value="ECO:0007669"/>
    <property type="project" value="UniProtKB-KW"/>
</dbReference>
<comment type="subcellular location">
    <subcellularLocation>
        <location evidence="1">Cytoplasm</location>
        <location evidence="1">Cytoskeleton</location>
        <location evidence="1">Spindle</location>
    </subcellularLocation>
</comment>
<evidence type="ECO:0000313" key="12">
    <source>
        <dbReference type="Proteomes" id="UP000612055"/>
    </source>
</evidence>
<dbReference type="AlphaFoldDB" id="A0A835XF99"/>
<dbReference type="Pfam" id="PF25762">
    <property type="entry name" value="HAUS1"/>
    <property type="match status" value="1"/>
</dbReference>
<keyword evidence="12" id="KW-1185">Reference proteome</keyword>
<dbReference type="GO" id="GO:0005819">
    <property type="term" value="C:spindle"/>
    <property type="evidence" value="ECO:0007669"/>
    <property type="project" value="UniProtKB-SubCell"/>
</dbReference>
<evidence type="ECO:0000256" key="8">
    <source>
        <dbReference type="ARBA" id="ARBA00023212"/>
    </source>
</evidence>
<organism evidence="11 12">
    <name type="scientific">Edaphochlamys debaryana</name>
    <dbReference type="NCBI Taxonomy" id="47281"/>
    <lineage>
        <taxon>Eukaryota</taxon>
        <taxon>Viridiplantae</taxon>
        <taxon>Chlorophyta</taxon>
        <taxon>core chlorophytes</taxon>
        <taxon>Chlorophyceae</taxon>
        <taxon>CS clade</taxon>
        <taxon>Chlamydomonadales</taxon>
        <taxon>Chlamydomonadales incertae sedis</taxon>
        <taxon>Edaphochlamys</taxon>
    </lineage>
</organism>
<protein>
    <submittedName>
        <fullName evidence="11">Uncharacterized protein</fullName>
    </submittedName>
</protein>
<dbReference type="Proteomes" id="UP000612055">
    <property type="component" value="Unassembled WGS sequence"/>
</dbReference>
<gene>
    <name evidence="11" type="ORF">HYH03_019127</name>
</gene>
<feature type="coiled-coil region" evidence="10">
    <location>
        <begin position="174"/>
        <end position="232"/>
    </location>
</feature>
<sequence>QDLLDQYKKAEASQLAVQAEHRRQRDEYHRLAAELRSQHEACPLSSAAKDAARGLGAVSSGLGLATASDGAMLAAWVARDAESLQARREEDKRRRAAKELRAAAAAACRAADDMAGSLAAAREAQAEVERGLATREADGKTMLARAEEYVKRLGQLDLKLKASGFRPEYGHEALTALAADVDGLAAQLSDLTAELHRYEGIPPSAAGMKALLEQAQAEHERLNKAIGRAFARP</sequence>